<dbReference type="Proteomes" id="UP000621454">
    <property type="component" value="Unassembled WGS sequence"/>
</dbReference>
<dbReference type="CDD" id="cd00229">
    <property type="entry name" value="SGNH_hydrolase"/>
    <property type="match status" value="1"/>
</dbReference>
<dbReference type="EMBL" id="BMGC01000004">
    <property type="protein sequence ID" value="GGB22079.1"/>
    <property type="molecule type" value="Genomic_DNA"/>
</dbReference>
<evidence type="ECO:0000313" key="3">
    <source>
        <dbReference type="Proteomes" id="UP000621454"/>
    </source>
</evidence>
<proteinExistence type="predicted"/>
<dbReference type="InterPro" id="IPR013830">
    <property type="entry name" value="SGNH_hydro"/>
</dbReference>
<dbReference type="SUPFAM" id="SSF52266">
    <property type="entry name" value="SGNH hydrolase"/>
    <property type="match status" value="1"/>
</dbReference>
<reference evidence="2" key="1">
    <citation type="journal article" date="2014" name="Int. J. Syst. Evol. Microbiol.">
        <title>Complete genome sequence of Corynebacterium casei LMG S-19264T (=DSM 44701T), isolated from a smear-ripened cheese.</title>
        <authorList>
            <consortium name="US DOE Joint Genome Institute (JGI-PGF)"/>
            <person name="Walter F."/>
            <person name="Albersmeier A."/>
            <person name="Kalinowski J."/>
            <person name="Ruckert C."/>
        </authorList>
    </citation>
    <scope>NUCLEOTIDE SEQUENCE</scope>
    <source>
        <strain evidence="2">CGMCC 1.12827</strain>
    </source>
</reference>
<dbReference type="Pfam" id="PF13472">
    <property type="entry name" value="Lipase_GDSL_2"/>
    <property type="match status" value="1"/>
</dbReference>
<accession>A0A916WR54</accession>
<organism evidence="2 3">
    <name type="scientific">Gordonia jinhuaensis</name>
    <dbReference type="NCBI Taxonomy" id="1517702"/>
    <lineage>
        <taxon>Bacteria</taxon>
        <taxon>Bacillati</taxon>
        <taxon>Actinomycetota</taxon>
        <taxon>Actinomycetes</taxon>
        <taxon>Mycobacteriales</taxon>
        <taxon>Gordoniaceae</taxon>
        <taxon>Gordonia</taxon>
    </lineage>
</organism>
<feature type="domain" description="SGNH hydrolase-type esterase" evidence="1">
    <location>
        <begin position="18"/>
        <end position="231"/>
    </location>
</feature>
<evidence type="ECO:0000259" key="1">
    <source>
        <dbReference type="Pfam" id="PF13472"/>
    </source>
</evidence>
<dbReference type="NCBIfam" id="NF043016">
    <property type="entry name" value="DigluglyOctase"/>
    <property type="match status" value="1"/>
</dbReference>
<dbReference type="InterPro" id="IPR036514">
    <property type="entry name" value="SGNH_hydro_sf"/>
</dbReference>
<protein>
    <submittedName>
        <fullName evidence="2">Diglucosylglycerate octanoyltransferase</fullName>
    </submittedName>
</protein>
<dbReference type="RefSeq" id="WP_188585283.1">
    <property type="nucleotide sequence ID" value="NZ_BMGC01000004.1"/>
</dbReference>
<dbReference type="InterPro" id="IPR050023">
    <property type="entry name" value="OctT"/>
</dbReference>
<dbReference type="AlphaFoldDB" id="A0A916WR54"/>
<keyword evidence="3" id="KW-1185">Reference proteome</keyword>
<comment type="caution">
    <text evidence="2">The sequence shown here is derived from an EMBL/GenBank/DDBJ whole genome shotgun (WGS) entry which is preliminary data.</text>
</comment>
<gene>
    <name evidence="2" type="primary">octT</name>
    <name evidence="2" type="ORF">GCM10011489_07770</name>
</gene>
<name>A0A916WR54_9ACTN</name>
<reference evidence="2" key="2">
    <citation type="submission" date="2020-09" db="EMBL/GenBank/DDBJ databases">
        <authorList>
            <person name="Sun Q."/>
            <person name="Zhou Y."/>
        </authorList>
    </citation>
    <scope>NUCLEOTIDE SEQUENCE</scope>
    <source>
        <strain evidence="2">CGMCC 1.12827</strain>
    </source>
</reference>
<evidence type="ECO:0000313" key="2">
    <source>
        <dbReference type="EMBL" id="GGB22079.1"/>
    </source>
</evidence>
<sequence>MTAAAGDVDGPRSPAMIVFGDSLAYYGPAGGLAADDRHIWPNLVGRRVGLDVELFARIGWTSRDVWWALTQDPRVWAAIPRAQVIVLAYTGMDSLPSPVPTALREQIRYIRPPVARRAVRAAYGWVQPRLSPAGWPMALPPKLTVYYLEKVRSALAAVVPDVPIIAMTPPTHVCDAYGHAHPGRDRTTDAVTAWAHRHGITLIDPGRITAAHQAVGDTNPDGIHWSLATHREVADEVAPAVADALVMRAGAR</sequence>
<dbReference type="Gene3D" id="3.40.50.1110">
    <property type="entry name" value="SGNH hydrolase"/>
    <property type="match status" value="1"/>
</dbReference>